<evidence type="ECO:0000313" key="3">
    <source>
        <dbReference type="Proteomes" id="UP000758603"/>
    </source>
</evidence>
<dbReference type="AlphaFoldDB" id="A0A9P8RFS6"/>
<feature type="coiled-coil region" evidence="1">
    <location>
        <begin position="102"/>
        <end position="132"/>
    </location>
</feature>
<keyword evidence="3" id="KW-1185">Reference proteome</keyword>
<dbReference type="OrthoDB" id="4756779at2759"/>
<evidence type="ECO:0000313" key="2">
    <source>
        <dbReference type="EMBL" id="KAH6645204.1"/>
    </source>
</evidence>
<gene>
    <name evidence="2" type="ORF">BKA67DRAFT_542176</name>
</gene>
<proteinExistence type="predicted"/>
<evidence type="ECO:0000256" key="1">
    <source>
        <dbReference type="SAM" id="Coils"/>
    </source>
</evidence>
<accession>A0A9P8RFS6</accession>
<keyword evidence="1" id="KW-0175">Coiled coil</keyword>
<dbReference type="EMBL" id="JAGPXC010000012">
    <property type="protein sequence ID" value="KAH6645204.1"/>
    <property type="molecule type" value="Genomic_DNA"/>
</dbReference>
<protein>
    <submittedName>
        <fullName evidence="2">Uncharacterized protein</fullName>
    </submittedName>
</protein>
<organism evidence="2 3">
    <name type="scientific">Truncatella angustata</name>
    <dbReference type="NCBI Taxonomy" id="152316"/>
    <lineage>
        <taxon>Eukaryota</taxon>
        <taxon>Fungi</taxon>
        <taxon>Dikarya</taxon>
        <taxon>Ascomycota</taxon>
        <taxon>Pezizomycotina</taxon>
        <taxon>Sordariomycetes</taxon>
        <taxon>Xylariomycetidae</taxon>
        <taxon>Amphisphaeriales</taxon>
        <taxon>Sporocadaceae</taxon>
        <taxon>Truncatella</taxon>
    </lineage>
</organism>
<sequence length="198" mass="22118">MRMNTLYRTTKIVFAVVSVTDLSNEYLRRQDPIALSMDHSQIFPVSNDPSPRPDDVVKSALQSRLDLPGVDVDDLASEAADAAKRGLGEAVDTATKALDTAVNVAKKTIDDIKDAVEKLYNEVKKVAELEDKVWAAIHEWVEKNVLHPLKVILDCILVNFCSSYSGGFRITRPEALEALQESRAVPRCRDDRLQRAQR</sequence>
<dbReference type="GeneID" id="70129956"/>
<name>A0A9P8RFS6_9PEZI</name>
<comment type="caution">
    <text evidence="2">The sequence shown here is derived from an EMBL/GenBank/DDBJ whole genome shotgun (WGS) entry which is preliminary data.</text>
</comment>
<dbReference type="RefSeq" id="XP_045951718.1">
    <property type="nucleotide sequence ID" value="XM_046101064.1"/>
</dbReference>
<reference evidence="2" key="1">
    <citation type="journal article" date="2021" name="Nat. Commun.">
        <title>Genetic determinants of endophytism in the Arabidopsis root mycobiome.</title>
        <authorList>
            <person name="Mesny F."/>
            <person name="Miyauchi S."/>
            <person name="Thiergart T."/>
            <person name="Pickel B."/>
            <person name="Atanasova L."/>
            <person name="Karlsson M."/>
            <person name="Huettel B."/>
            <person name="Barry K.W."/>
            <person name="Haridas S."/>
            <person name="Chen C."/>
            <person name="Bauer D."/>
            <person name="Andreopoulos W."/>
            <person name="Pangilinan J."/>
            <person name="LaButti K."/>
            <person name="Riley R."/>
            <person name="Lipzen A."/>
            <person name="Clum A."/>
            <person name="Drula E."/>
            <person name="Henrissat B."/>
            <person name="Kohler A."/>
            <person name="Grigoriev I.V."/>
            <person name="Martin F.M."/>
            <person name="Hacquard S."/>
        </authorList>
    </citation>
    <scope>NUCLEOTIDE SEQUENCE</scope>
    <source>
        <strain evidence="2">MPI-SDFR-AT-0073</strain>
    </source>
</reference>
<dbReference type="Proteomes" id="UP000758603">
    <property type="component" value="Unassembled WGS sequence"/>
</dbReference>